<evidence type="ECO:0000256" key="2">
    <source>
        <dbReference type="ARBA" id="ARBA00005215"/>
    </source>
</evidence>
<dbReference type="EC" id="3.1.3.11" evidence="9"/>
<comment type="caution">
    <text evidence="13">The sequence shown here is derived from an EMBL/GenBank/DDBJ whole genome shotgun (WGS) entry which is preliminary data.</text>
</comment>
<dbReference type="PANTHER" id="PTHR11556">
    <property type="entry name" value="FRUCTOSE-1,6-BISPHOSPHATASE-RELATED"/>
    <property type="match status" value="1"/>
</dbReference>
<feature type="binding site" evidence="9">
    <location>
        <begin position="110"/>
        <end position="113"/>
    </location>
    <ligand>
        <name>substrate</name>
    </ligand>
</feature>
<reference evidence="13 14" key="1">
    <citation type="journal article" date="2016" name="Nat. Commun.">
        <title>Thousands of microbial genomes shed light on interconnected biogeochemical processes in an aquifer system.</title>
        <authorList>
            <person name="Anantharaman K."/>
            <person name="Brown C.T."/>
            <person name="Hug L.A."/>
            <person name="Sharon I."/>
            <person name="Castelle C.J."/>
            <person name="Probst A.J."/>
            <person name="Thomas B.C."/>
            <person name="Singh A."/>
            <person name="Wilkins M.J."/>
            <person name="Karaoz U."/>
            <person name="Brodie E.L."/>
            <person name="Williams K.H."/>
            <person name="Hubbard S.S."/>
            <person name="Banfield J.F."/>
        </authorList>
    </citation>
    <scope>NUCLEOTIDE SEQUENCE [LARGE SCALE GENOMIC DNA]</scope>
</reference>
<evidence type="ECO:0000256" key="5">
    <source>
        <dbReference type="ARBA" id="ARBA00022723"/>
    </source>
</evidence>
<keyword evidence="4 9" id="KW-0963">Cytoplasm</keyword>
<dbReference type="GO" id="GO:0006094">
    <property type="term" value="P:gluconeogenesis"/>
    <property type="evidence" value="ECO:0007669"/>
    <property type="project" value="UniProtKB-UniRule"/>
</dbReference>
<dbReference type="GO" id="GO:0005986">
    <property type="term" value="P:sucrose biosynthetic process"/>
    <property type="evidence" value="ECO:0007669"/>
    <property type="project" value="TreeGrafter"/>
</dbReference>
<keyword evidence="7 9" id="KW-0460">Magnesium</keyword>
<dbReference type="PRINTS" id="PR00115">
    <property type="entry name" value="F16BPHPHTASE"/>
</dbReference>
<dbReference type="InterPro" id="IPR028343">
    <property type="entry name" value="FBPtase"/>
</dbReference>
<evidence type="ECO:0000256" key="3">
    <source>
        <dbReference type="ARBA" id="ARBA00010941"/>
    </source>
</evidence>
<dbReference type="HAMAP" id="MF_01855">
    <property type="entry name" value="FBPase_class1"/>
    <property type="match status" value="1"/>
</dbReference>
<dbReference type="GO" id="GO:0042132">
    <property type="term" value="F:fructose 1,6-bisphosphate 1-phosphatase activity"/>
    <property type="evidence" value="ECO:0007669"/>
    <property type="project" value="UniProtKB-UniRule"/>
</dbReference>
<protein>
    <recommendedName>
        <fullName evidence="9">Fructose-1,6-bisphosphatase class 1</fullName>
        <shortName evidence="9">FBPase class 1</shortName>
        <ecNumber evidence="9">3.1.3.11</ecNumber>
    </recommendedName>
    <alternativeName>
        <fullName evidence="9">D-fructose-1,6-bisphosphate 1-phosphohydrolase class 1</fullName>
    </alternativeName>
</protein>
<feature type="domain" description="Fructose-1-6-bisphosphatase class 1 C-terminal" evidence="12">
    <location>
        <begin position="186"/>
        <end position="307"/>
    </location>
</feature>
<feature type="binding site" evidence="9">
    <location>
        <position position="193"/>
    </location>
    <ligand>
        <name>substrate</name>
    </ligand>
</feature>
<dbReference type="Pfam" id="PF18913">
    <property type="entry name" value="FBPase_C"/>
    <property type="match status" value="1"/>
</dbReference>
<evidence type="ECO:0000256" key="4">
    <source>
        <dbReference type="ARBA" id="ARBA00022490"/>
    </source>
</evidence>
<evidence type="ECO:0000256" key="10">
    <source>
        <dbReference type="RuleBase" id="RU000508"/>
    </source>
</evidence>
<dbReference type="GO" id="GO:0005737">
    <property type="term" value="C:cytoplasm"/>
    <property type="evidence" value="ECO:0007669"/>
    <property type="project" value="UniProtKB-SubCell"/>
</dbReference>
<dbReference type="GO" id="GO:0000287">
    <property type="term" value="F:magnesium ion binding"/>
    <property type="evidence" value="ECO:0007669"/>
    <property type="project" value="UniProtKB-UniRule"/>
</dbReference>
<organism evidence="13 14">
    <name type="scientific">Candidatus Gottesmanbacteria bacterium RIFCSPHIGHO2_01_FULL_39_10</name>
    <dbReference type="NCBI Taxonomy" id="1798375"/>
    <lineage>
        <taxon>Bacteria</taxon>
        <taxon>Candidatus Gottesmaniibacteriota</taxon>
    </lineage>
</organism>
<dbReference type="Gene3D" id="3.30.540.10">
    <property type="entry name" value="Fructose-1,6-Bisphosphatase, subunit A, domain 1"/>
    <property type="match status" value="1"/>
</dbReference>
<feature type="domain" description="Fructose-1-6-bisphosphatase class I N-terminal" evidence="11">
    <location>
        <begin position="5"/>
        <end position="180"/>
    </location>
</feature>
<comment type="cofactor">
    <cofactor evidence="9">
        <name>Mg(2+)</name>
        <dbReference type="ChEBI" id="CHEBI:18420"/>
    </cofactor>
    <text evidence="9">Binds 2 magnesium ions per subunit.</text>
</comment>
<dbReference type="STRING" id="1798375.A2773_02990"/>
<evidence type="ECO:0000256" key="1">
    <source>
        <dbReference type="ARBA" id="ARBA00001273"/>
    </source>
</evidence>
<comment type="subunit">
    <text evidence="9">Homotetramer.</text>
</comment>
<dbReference type="GO" id="GO:0030388">
    <property type="term" value="P:fructose 1,6-bisphosphate metabolic process"/>
    <property type="evidence" value="ECO:0007669"/>
    <property type="project" value="TreeGrafter"/>
</dbReference>
<dbReference type="Gene3D" id="3.40.190.80">
    <property type="match status" value="1"/>
</dbReference>
<sequence length="312" mass="34066">MNRITLSEFVKDKNSNLGGNFQDLLSVIAKTAKTINDKLSRNGLIEEQGSSGGTNVYGEDVQKLDEYANQVLTDALLICPAVAGVGSEELAEPKIASHDGSYLITHDPLDGSSNIDTNLPIGTIFGVYPKNTTVLQKGNTLIASGYILYGPSMMLVYATGSHVNGFTYDFQTKEFILSHPDIKIGEKKIYSINEGNWELFNESDRNYLSSIKKEGGYSLRYVGSMVADIHRTLLKGGIFIYPQDSKHPDGKLRLLYEVAPLGFLIIQAGGAGISRGVSPLDILPAKHDQRVPIALGSKAEIEKYQSFQNQSK</sequence>
<dbReference type="PANTHER" id="PTHR11556:SF35">
    <property type="entry name" value="SEDOHEPTULOSE-1,7-BISPHOSPHATASE, CHLOROPLASTIC"/>
    <property type="match status" value="1"/>
</dbReference>
<keyword evidence="6 9" id="KW-0378">Hydrolase</keyword>
<dbReference type="InterPro" id="IPR033391">
    <property type="entry name" value="FBPase_N"/>
</dbReference>
<dbReference type="PIRSF" id="PIRSF000904">
    <property type="entry name" value="FBPtase_SBPase"/>
    <property type="match status" value="1"/>
</dbReference>
<feature type="binding site" evidence="9">
    <location>
        <position position="107"/>
    </location>
    <ligand>
        <name>Mg(2+)</name>
        <dbReference type="ChEBI" id="CHEBI:18420"/>
        <label>1</label>
    </ligand>
</feature>
<evidence type="ECO:0000256" key="7">
    <source>
        <dbReference type="ARBA" id="ARBA00022842"/>
    </source>
</evidence>
<feature type="binding site" evidence="9">
    <location>
        <position position="109"/>
    </location>
    <ligand>
        <name>Mg(2+)</name>
        <dbReference type="ChEBI" id="CHEBI:18420"/>
        <label>1</label>
    </ligand>
</feature>
<comment type="caution">
    <text evidence="9">Lacks conserved residue(s) required for the propagation of feature annotation.</text>
</comment>
<evidence type="ECO:0000256" key="9">
    <source>
        <dbReference type="HAMAP-Rule" id="MF_01855"/>
    </source>
</evidence>
<comment type="similarity">
    <text evidence="3 9 10">Belongs to the FBPase class 1 family.</text>
</comment>
<feature type="binding site" evidence="9">
    <location>
        <position position="221"/>
    </location>
    <ligand>
        <name>substrate</name>
    </ligand>
</feature>
<evidence type="ECO:0000259" key="12">
    <source>
        <dbReference type="Pfam" id="PF18913"/>
    </source>
</evidence>
<dbReference type="PIRSF" id="PIRSF500210">
    <property type="entry name" value="FBPtase"/>
    <property type="match status" value="1"/>
</dbReference>
<dbReference type="InterPro" id="IPR044015">
    <property type="entry name" value="FBPase_C_dom"/>
</dbReference>
<keyword evidence="5 9" id="KW-0479">Metal-binding</keyword>
<dbReference type="InterPro" id="IPR000146">
    <property type="entry name" value="FBPase_class-1"/>
</dbReference>
<dbReference type="GO" id="GO:0006002">
    <property type="term" value="P:fructose 6-phosphate metabolic process"/>
    <property type="evidence" value="ECO:0007669"/>
    <property type="project" value="TreeGrafter"/>
</dbReference>
<evidence type="ECO:0000259" key="11">
    <source>
        <dbReference type="Pfam" id="PF00316"/>
    </source>
</evidence>
<dbReference type="PROSITE" id="PS00124">
    <property type="entry name" value="FBPASE"/>
    <property type="match status" value="1"/>
</dbReference>
<feature type="binding site" evidence="9">
    <location>
        <position position="257"/>
    </location>
    <ligand>
        <name>Mg(2+)</name>
        <dbReference type="ChEBI" id="CHEBI:18420"/>
        <label>2</label>
    </ligand>
</feature>
<evidence type="ECO:0000313" key="13">
    <source>
        <dbReference type="EMBL" id="OGG14378.1"/>
    </source>
</evidence>
<evidence type="ECO:0000313" key="14">
    <source>
        <dbReference type="Proteomes" id="UP000177383"/>
    </source>
</evidence>
<comment type="pathway">
    <text evidence="2">Carbohydrate biosynthesis; Calvin cycle.</text>
</comment>
<dbReference type="EMBL" id="MFJE01000020">
    <property type="protein sequence ID" value="OGG14378.1"/>
    <property type="molecule type" value="Genomic_DNA"/>
</dbReference>
<name>A0A1F5ZPL0_9BACT</name>
<evidence type="ECO:0000256" key="6">
    <source>
        <dbReference type="ARBA" id="ARBA00022801"/>
    </source>
</evidence>
<dbReference type="InterPro" id="IPR020548">
    <property type="entry name" value="Fructose_bisphosphatase_AS"/>
</dbReference>
<evidence type="ECO:0000256" key="8">
    <source>
        <dbReference type="ARBA" id="ARBA00023277"/>
    </source>
</evidence>
<comment type="catalytic activity">
    <reaction evidence="1 9">
        <text>beta-D-fructose 1,6-bisphosphate + H2O = beta-D-fructose 6-phosphate + phosphate</text>
        <dbReference type="Rhea" id="RHEA:11064"/>
        <dbReference type="ChEBI" id="CHEBI:15377"/>
        <dbReference type="ChEBI" id="CHEBI:32966"/>
        <dbReference type="ChEBI" id="CHEBI:43474"/>
        <dbReference type="ChEBI" id="CHEBI:57634"/>
        <dbReference type="EC" id="3.1.3.11"/>
    </reaction>
</comment>
<dbReference type="AlphaFoldDB" id="A0A1F5ZPL0"/>
<keyword evidence="8 9" id="KW-0119">Carbohydrate metabolism</keyword>
<feature type="binding site" evidence="9">
    <location>
        <position position="107"/>
    </location>
    <ligand>
        <name>Mg(2+)</name>
        <dbReference type="ChEBI" id="CHEBI:18420"/>
        <label>2</label>
    </ligand>
</feature>
<feature type="binding site" evidence="9">
    <location>
        <position position="110"/>
    </location>
    <ligand>
        <name>Mg(2+)</name>
        <dbReference type="ChEBI" id="CHEBI:18420"/>
        <label>2</label>
    </ligand>
</feature>
<dbReference type="SUPFAM" id="SSF56655">
    <property type="entry name" value="Carbohydrate phosphatase"/>
    <property type="match status" value="1"/>
</dbReference>
<comment type="subcellular location">
    <subcellularLocation>
        <location evidence="9">Cytoplasm</location>
    </subcellularLocation>
</comment>
<feature type="binding site" evidence="9">
    <location>
        <position position="251"/>
    </location>
    <ligand>
        <name>substrate</name>
    </ligand>
</feature>
<gene>
    <name evidence="9" type="primary">fbp</name>
    <name evidence="13" type="ORF">A2773_02990</name>
</gene>
<dbReference type="GO" id="GO:0006000">
    <property type="term" value="P:fructose metabolic process"/>
    <property type="evidence" value="ECO:0007669"/>
    <property type="project" value="TreeGrafter"/>
</dbReference>
<accession>A0A1F5ZPL0</accession>
<dbReference type="CDD" id="cd00354">
    <property type="entry name" value="FBPase"/>
    <property type="match status" value="1"/>
</dbReference>
<dbReference type="Proteomes" id="UP000177383">
    <property type="component" value="Unassembled WGS sequence"/>
</dbReference>
<feature type="binding site" evidence="9">
    <location>
        <position position="88"/>
    </location>
    <ligand>
        <name>Mg(2+)</name>
        <dbReference type="ChEBI" id="CHEBI:18420"/>
        <label>1</label>
    </ligand>
</feature>
<dbReference type="Pfam" id="PF00316">
    <property type="entry name" value="FBPase"/>
    <property type="match status" value="1"/>
</dbReference>
<proteinExistence type="inferred from homology"/>